<dbReference type="PANTHER" id="PTHR37610:SF55">
    <property type="entry name" value="RETROTRANSPOSON COPIA-LIKE N-TERMINAL DOMAIN-CONTAINING PROTEIN"/>
    <property type="match status" value="1"/>
</dbReference>
<evidence type="ECO:0000313" key="4">
    <source>
        <dbReference type="Proteomes" id="UP001293593"/>
    </source>
</evidence>
<dbReference type="Pfam" id="PF22936">
    <property type="entry name" value="Pol_BBD"/>
    <property type="match status" value="1"/>
</dbReference>
<evidence type="ECO:0000259" key="1">
    <source>
        <dbReference type="Pfam" id="PF03732"/>
    </source>
</evidence>
<dbReference type="EMBL" id="JAWXYG010000013">
    <property type="protein sequence ID" value="KAK4255096.1"/>
    <property type="molecule type" value="Genomic_DNA"/>
</dbReference>
<dbReference type="AlphaFoldDB" id="A0AAE1IPT6"/>
<sequence length="426" mass="46971">MRMALLSKNKLRFIDGSIPPPLLTDPLFPVWERCNNLVQGWLTRSISPTIAKSILWFDFASEIWTDLRSRFSQSDLFRISDLQEEICNLRQGNLTVSEYFTHLKILWDEMNNIHPLKSCSCGSLSTALRHREEDQVIRFLKGLNEQYNSTKSQIMLLDPLPSITRVFSLVSQQERELHPVSPILPVDSKVLLTKTPRYNPPGQPQKQCSHCGKPCHTEATCYRKHDFPPGFKFRNGSVAGTGSSPVVNQVGTQGSGLVPPSLSALASTPGSTSSSATILPQLSSDQYQRLLNLLSFPPSVNHFSASVSASTEGISVSNSSASWIIDSGATDHVCYSLALFSAYTSIAPINVSLPTGAKAVASFSGTVRISDSLILYHVLFLPNFSFNILSVSRLTVAQNCFLTFDSHFCQIHSIQPSLMIGSARLF</sequence>
<gene>
    <name evidence="3" type="ORF">QN277_008138</name>
</gene>
<proteinExistence type="predicted"/>
<feature type="domain" description="Retrotransposon gag" evidence="1">
    <location>
        <begin position="41"/>
        <end position="145"/>
    </location>
</feature>
<evidence type="ECO:0008006" key="5">
    <source>
        <dbReference type="Google" id="ProtNLM"/>
    </source>
</evidence>
<name>A0AAE1IPT6_9FABA</name>
<protein>
    <recommendedName>
        <fullName evidence="5">Retrotransposon gag domain-containing protein</fullName>
    </recommendedName>
</protein>
<dbReference type="InterPro" id="IPR005162">
    <property type="entry name" value="Retrotrans_gag_dom"/>
</dbReference>
<reference evidence="3" key="1">
    <citation type="submission" date="2023-10" db="EMBL/GenBank/DDBJ databases">
        <title>Chromosome-level genome of the transformable northern wattle, Acacia crassicarpa.</title>
        <authorList>
            <person name="Massaro I."/>
            <person name="Sinha N.R."/>
            <person name="Poethig S."/>
            <person name="Leichty A.R."/>
        </authorList>
    </citation>
    <scope>NUCLEOTIDE SEQUENCE</scope>
    <source>
        <strain evidence="3">Acra3RX</strain>
        <tissue evidence="3">Leaf</tissue>
    </source>
</reference>
<feature type="domain" description="Retrovirus-related Pol polyprotein from transposon TNT 1-94-like beta-barrel" evidence="2">
    <location>
        <begin position="323"/>
        <end position="395"/>
    </location>
</feature>
<organism evidence="3 4">
    <name type="scientific">Acacia crassicarpa</name>
    <name type="common">northern wattle</name>
    <dbReference type="NCBI Taxonomy" id="499986"/>
    <lineage>
        <taxon>Eukaryota</taxon>
        <taxon>Viridiplantae</taxon>
        <taxon>Streptophyta</taxon>
        <taxon>Embryophyta</taxon>
        <taxon>Tracheophyta</taxon>
        <taxon>Spermatophyta</taxon>
        <taxon>Magnoliopsida</taxon>
        <taxon>eudicotyledons</taxon>
        <taxon>Gunneridae</taxon>
        <taxon>Pentapetalae</taxon>
        <taxon>rosids</taxon>
        <taxon>fabids</taxon>
        <taxon>Fabales</taxon>
        <taxon>Fabaceae</taxon>
        <taxon>Caesalpinioideae</taxon>
        <taxon>mimosoid clade</taxon>
        <taxon>Acacieae</taxon>
        <taxon>Acacia</taxon>
    </lineage>
</organism>
<evidence type="ECO:0000313" key="3">
    <source>
        <dbReference type="EMBL" id="KAK4255096.1"/>
    </source>
</evidence>
<dbReference type="PANTHER" id="PTHR37610">
    <property type="entry name" value="CCHC-TYPE DOMAIN-CONTAINING PROTEIN"/>
    <property type="match status" value="1"/>
</dbReference>
<evidence type="ECO:0000259" key="2">
    <source>
        <dbReference type="Pfam" id="PF22936"/>
    </source>
</evidence>
<comment type="caution">
    <text evidence="3">The sequence shown here is derived from an EMBL/GenBank/DDBJ whole genome shotgun (WGS) entry which is preliminary data.</text>
</comment>
<dbReference type="InterPro" id="IPR054722">
    <property type="entry name" value="PolX-like_BBD"/>
</dbReference>
<dbReference type="Proteomes" id="UP001293593">
    <property type="component" value="Unassembled WGS sequence"/>
</dbReference>
<keyword evidence="4" id="KW-1185">Reference proteome</keyword>
<dbReference type="Pfam" id="PF03732">
    <property type="entry name" value="Retrotrans_gag"/>
    <property type="match status" value="1"/>
</dbReference>
<accession>A0AAE1IPT6</accession>